<keyword evidence="3" id="KW-1185">Reference proteome</keyword>
<dbReference type="AlphaFoldDB" id="A0A2S7VPN7"/>
<dbReference type="InterPro" id="IPR056078">
    <property type="entry name" value="DUF7661"/>
</dbReference>
<evidence type="ECO:0000259" key="1">
    <source>
        <dbReference type="Pfam" id="PF24697"/>
    </source>
</evidence>
<evidence type="ECO:0000313" key="2">
    <source>
        <dbReference type="EMBL" id="PQJ63600.1"/>
    </source>
</evidence>
<dbReference type="Pfam" id="PF24697">
    <property type="entry name" value="DUF7661"/>
    <property type="match status" value="1"/>
</dbReference>
<gene>
    <name evidence="2" type="ORF">BTO10_01920</name>
</gene>
<accession>A0A2S7VPN7</accession>
<name>A0A2S7VPN7_9VIBR</name>
<feature type="domain" description="DUF7661" evidence="1">
    <location>
        <begin position="3"/>
        <end position="71"/>
    </location>
</feature>
<dbReference type="EMBL" id="MSCI01000001">
    <property type="protein sequence ID" value="PQJ63600.1"/>
    <property type="molecule type" value="Genomic_DNA"/>
</dbReference>
<comment type="caution">
    <text evidence="2">The sequence shown here is derived from an EMBL/GenBank/DDBJ whole genome shotgun (WGS) entry which is preliminary data.</text>
</comment>
<sequence>MWLKFQVFHQRMSVQRQNEEWLLYRESETSIRARVYDMSIPSDLAEEELARYLADIYHEFASEKYPSVTRIL</sequence>
<protein>
    <recommendedName>
        <fullName evidence="1">DUF7661 domain-containing protein</fullName>
    </recommendedName>
</protein>
<organism evidence="2 3">
    <name type="scientific">Vibrio chagasii</name>
    <dbReference type="NCBI Taxonomy" id="170679"/>
    <lineage>
        <taxon>Bacteria</taxon>
        <taxon>Pseudomonadati</taxon>
        <taxon>Pseudomonadota</taxon>
        <taxon>Gammaproteobacteria</taxon>
        <taxon>Vibrionales</taxon>
        <taxon>Vibrionaceae</taxon>
        <taxon>Vibrio</taxon>
    </lineage>
</organism>
<dbReference type="Proteomes" id="UP000238707">
    <property type="component" value="Unassembled WGS sequence"/>
</dbReference>
<proteinExistence type="predicted"/>
<evidence type="ECO:0000313" key="3">
    <source>
        <dbReference type="Proteomes" id="UP000238707"/>
    </source>
</evidence>
<reference evidence="2 3" key="1">
    <citation type="submission" date="2016-12" db="EMBL/GenBank/DDBJ databases">
        <title>Diversity of luminous bacteria.</title>
        <authorList>
            <person name="Yoshizawa S."/>
            <person name="Kogure K."/>
        </authorList>
    </citation>
    <scope>NUCLEOTIDE SEQUENCE [LARGE SCALE GENOMIC DNA]</scope>
    <source>
        <strain evidence="2 3">LC2-408</strain>
    </source>
</reference>
<dbReference type="RefSeq" id="WP_105023373.1">
    <property type="nucleotide sequence ID" value="NZ_MSCI01000001.1"/>
</dbReference>